<feature type="binding site" evidence="11">
    <location>
        <position position="504"/>
    </location>
    <ligand>
        <name>Zn(2+)</name>
        <dbReference type="ChEBI" id="CHEBI:29105"/>
        <label>2</label>
    </ligand>
</feature>
<keyword evidence="10 11" id="KW-0413">Isomerase</keyword>
<dbReference type="Pfam" id="PF18074">
    <property type="entry name" value="PriA_C"/>
    <property type="match status" value="1"/>
</dbReference>
<dbReference type="Pfam" id="PF00270">
    <property type="entry name" value="DEAD"/>
    <property type="match status" value="1"/>
</dbReference>
<dbReference type="InterPro" id="IPR014001">
    <property type="entry name" value="Helicase_ATP-bd"/>
</dbReference>
<evidence type="ECO:0000256" key="11">
    <source>
        <dbReference type="HAMAP-Rule" id="MF_00983"/>
    </source>
</evidence>
<dbReference type="InterPro" id="IPR027417">
    <property type="entry name" value="P-loop_NTPase"/>
</dbReference>
<comment type="caution">
    <text evidence="13">The sequence shown here is derived from an EMBL/GenBank/DDBJ whole genome shotgun (WGS) entry which is preliminary data.</text>
</comment>
<keyword evidence="3 11" id="KW-0479">Metal-binding</keyword>
<dbReference type="NCBIfam" id="TIGR00595">
    <property type="entry name" value="priA"/>
    <property type="match status" value="1"/>
</dbReference>
<dbReference type="PANTHER" id="PTHR30580:SF0">
    <property type="entry name" value="PRIMOSOMAL PROTEIN N"/>
    <property type="match status" value="1"/>
</dbReference>
<evidence type="ECO:0000259" key="12">
    <source>
        <dbReference type="PROSITE" id="PS51192"/>
    </source>
</evidence>
<keyword evidence="6 11" id="KW-0347">Helicase</keyword>
<dbReference type="Pfam" id="PF17764">
    <property type="entry name" value="PriA_3primeBD"/>
    <property type="match status" value="1"/>
</dbReference>
<comment type="subunit">
    <text evidence="11">Component of the replication restart primosome.</text>
</comment>
<comment type="cofactor">
    <cofactor evidence="11">
        <name>Zn(2+)</name>
        <dbReference type="ChEBI" id="CHEBI:29105"/>
    </cofactor>
    <text evidence="11">Binds 2 zinc ions per subunit.</text>
</comment>
<dbReference type="PANTHER" id="PTHR30580">
    <property type="entry name" value="PRIMOSOMAL PROTEIN N"/>
    <property type="match status" value="1"/>
</dbReference>
<dbReference type="InterPro" id="IPR005259">
    <property type="entry name" value="PriA"/>
</dbReference>
<feature type="binding site" evidence="11">
    <location>
        <position position="517"/>
    </location>
    <ligand>
        <name>Zn(2+)</name>
        <dbReference type="ChEBI" id="CHEBI:29105"/>
        <label>1</label>
    </ligand>
</feature>
<dbReference type="Gene3D" id="3.40.1440.60">
    <property type="entry name" value="PriA, 3(prime) DNA-binding domain"/>
    <property type="match status" value="1"/>
</dbReference>
<keyword evidence="2 11" id="KW-0235">DNA replication</keyword>
<dbReference type="SUPFAM" id="SSF52540">
    <property type="entry name" value="P-loop containing nucleoside triphosphate hydrolases"/>
    <property type="match status" value="2"/>
</dbReference>
<keyword evidence="4 11" id="KW-0547">Nucleotide-binding</keyword>
<dbReference type="InterPro" id="IPR041236">
    <property type="entry name" value="PriA_C"/>
</dbReference>
<keyword evidence="7 11" id="KW-0862">Zinc</keyword>
<dbReference type="RefSeq" id="WP_326454803.1">
    <property type="nucleotide sequence ID" value="NZ_JAYMFH010000011.1"/>
</dbReference>
<dbReference type="InterPro" id="IPR040498">
    <property type="entry name" value="PriA_CRR"/>
</dbReference>
<keyword evidence="5 11" id="KW-0378">Hydrolase</keyword>
<evidence type="ECO:0000256" key="7">
    <source>
        <dbReference type="ARBA" id="ARBA00022833"/>
    </source>
</evidence>
<feature type="binding site" evidence="11">
    <location>
        <position position="474"/>
    </location>
    <ligand>
        <name>Zn(2+)</name>
        <dbReference type="ChEBI" id="CHEBI:29105"/>
        <label>1</label>
    </ligand>
</feature>
<dbReference type="SMART" id="SM00487">
    <property type="entry name" value="DEXDc"/>
    <property type="match status" value="1"/>
</dbReference>
<keyword evidence="8 11" id="KW-0067">ATP-binding</keyword>
<dbReference type="Gene3D" id="3.40.50.300">
    <property type="entry name" value="P-loop containing nucleotide triphosphate hydrolases"/>
    <property type="match status" value="2"/>
</dbReference>
<dbReference type="InterPro" id="IPR011545">
    <property type="entry name" value="DEAD/DEAH_box_helicase_dom"/>
</dbReference>
<dbReference type="InterPro" id="IPR001650">
    <property type="entry name" value="Helicase_C-like"/>
</dbReference>
<feature type="binding site" evidence="11">
    <location>
        <position position="486"/>
    </location>
    <ligand>
        <name>Zn(2+)</name>
        <dbReference type="ChEBI" id="CHEBI:29105"/>
        <label>2</label>
    </ligand>
</feature>
<keyword evidence="14" id="KW-1185">Reference proteome</keyword>
<dbReference type="PROSITE" id="PS51192">
    <property type="entry name" value="HELICASE_ATP_BIND_1"/>
    <property type="match status" value="1"/>
</dbReference>
<proteinExistence type="inferred from homology"/>
<dbReference type="Proteomes" id="UP001343724">
    <property type="component" value="Unassembled WGS sequence"/>
</dbReference>
<comment type="catalytic activity">
    <reaction evidence="11">
        <text>ATP + H2O = ADP + phosphate + H(+)</text>
        <dbReference type="Rhea" id="RHEA:13065"/>
        <dbReference type="ChEBI" id="CHEBI:15377"/>
        <dbReference type="ChEBI" id="CHEBI:15378"/>
        <dbReference type="ChEBI" id="CHEBI:30616"/>
        <dbReference type="ChEBI" id="CHEBI:43474"/>
        <dbReference type="ChEBI" id="CHEBI:456216"/>
        <dbReference type="EC" id="5.6.2.4"/>
    </reaction>
</comment>
<reference evidence="13 14" key="1">
    <citation type="submission" date="2024-01" db="EMBL/GenBank/DDBJ databases">
        <title>novel species in genus Adlercreutzia.</title>
        <authorList>
            <person name="Liu X."/>
        </authorList>
    </citation>
    <scope>NUCLEOTIDE SEQUENCE [LARGE SCALE GENOMIC DNA]</scope>
    <source>
        <strain evidence="13 14">R22</strain>
    </source>
</reference>
<accession>A0ABU6J063</accession>
<evidence type="ECO:0000256" key="9">
    <source>
        <dbReference type="ARBA" id="ARBA00023125"/>
    </source>
</evidence>
<comment type="similarity">
    <text evidence="11">Belongs to the helicase family. PriA subfamily.</text>
</comment>
<organism evidence="13 14">
    <name type="scientific">Adlercreutzia shanghongiae</name>
    <dbReference type="NCBI Taxonomy" id="3111773"/>
    <lineage>
        <taxon>Bacteria</taxon>
        <taxon>Bacillati</taxon>
        <taxon>Actinomycetota</taxon>
        <taxon>Coriobacteriia</taxon>
        <taxon>Eggerthellales</taxon>
        <taxon>Eggerthellaceae</taxon>
        <taxon>Adlercreutzia</taxon>
    </lineage>
</organism>
<dbReference type="InterPro" id="IPR042115">
    <property type="entry name" value="PriA_3primeBD_sf"/>
</dbReference>
<evidence type="ECO:0000256" key="10">
    <source>
        <dbReference type="ARBA" id="ARBA00023235"/>
    </source>
</evidence>
<evidence type="ECO:0000256" key="1">
    <source>
        <dbReference type="ARBA" id="ARBA00022515"/>
    </source>
</evidence>
<evidence type="ECO:0000256" key="4">
    <source>
        <dbReference type="ARBA" id="ARBA00022741"/>
    </source>
</evidence>
<name>A0ABU6J063_9ACTN</name>
<keyword evidence="9 11" id="KW-0238">DNA-binding</keyword>
<protein>
    <recommendedName>
        <fullName evidence="11">Replication restart protein PriA</fullName>
    </recommendedName>
    <alternativeName>
        <fullName evidence="11">ATP-dependent DNA helicase PriA</fullName>
        <ecNumber evidence="11">5.6.2.4</ecNumber>
    </alternativeName>
    <alternativeName>
        <fullName evidence="11">DNA 3'-5' helicase PriA</fullName>
    </alternativeName>
</protein>
<feature type="binding site" evidence="11">
    <location>
        <position position="483"/>
    </location>
    <ligand>
        <name>Zn(2+)</name>
        <dbReference type="ChEBI" id="CHEBI:29105"/>
        <label>2</label>
    </ligand>
</feature>
<dbReference type="SMART" id="SM00490">
    <property type="entry name" value="HELICc"/>
    <property type="match status" value="1"/>
</dbReference>
<feature type="binding site" evidence="11">
    <location>
        <position position="501"/>
    </location>
    <ligand>
        <name>Zn(2+)</name>
        <dbReference type="ChEBI" id="CHEBI:29105"/>
        <label>2</label>
    </ligand>
</feature>
<evidence type="ECO:0000256" key="3">
    <source>
        <dbReference type="ARBA" id="ARBA00022723"/>
    </source>
</evidence>
<gene>
    <name evidence="11 13" type="primary">priA</name>
    <name evidence="13" type="ORF">VJ920_07930</name>
</gene>
<dbReference type="EC" id="5.6.2.4" evidence="11"/>
<dbReference type="CDD" id="cd18804">
    <property type="entry name" value="SF2_C_priA"/>
    <property type="match status" value="1"/>
</dbReference>
<evidence type="ECO:0000313" key="13">
    <source>
        <dbReference type="EMBL" id="MEC4295237.1"/>
    </source>
</evidence>
<sequence>MKIASVIVDIPTQALDTPYSYAVPDEMLVGDGGLPAEVGCAVLVSLGGRKAVGYIVSLDEVEPSPDEGTDLWGTPRSAADLKQVEAVLTKSSFDEEGAACALWLADRYAAPLSECVRLFTPPRAVPRIVRGRDGRYRVEEPAIGAVDDRWVVRGEAFDSFEPRKNAAKQRAVLAAVAAGDVRVSELAAEYGNVASTLKALESKDVVRIEHRRRLRGMDGCAPACRTAPPPLTFDQLAAVNAIEAARAAGEGRVVLVDGVTGSGKTEVYLQAIERTLAEGRRAIVLVPEISLTPQTVARFRGRFGDAVAVMHSRMSDGERYDQWDYIKSGAAQVVVGARSALFTPAVNVGLVVIDEEHEGSYKQDSSPRYHAREVAEWMMARGGGALVLGSATPSIESLYQANKNPLWAQVGLLQRANGRPMPAIEVVNMAAEFASGSRAMFSGRLTRALGEELSLGRKAVLLLNQRGFAKFLLCRDCGFVPECPHCSTSLTYHEQGSKLVCHHCGYSEAAPPVCPECGSPYLKKFGAGTQRVELELRSLLDSLPGVGPQVPIIRMDADTTQAKGAHQALLEEFAAADAAVLLGTQMIAKGLDFDDVTLVGVINADTQLHLPDYRAGERTFQLIEQVAGRAGRAELDGRVMVQTYEADDVAIRAAATYNRGMFLRAELPKRKLLGYPPYVRMANVLIWGADEHEVATEAELIHGQLAEIVRNEVGERWSVLPAVPCVLGKLRNTYRYHIVVKAPLEDDLSAPLVRLFRTRHPNPKVSAAVDIDPMDLL</sequence>
<comment type="function">
    <text evidence="11">Initiates the restart of stalled replication forks, which reloads the replicative helicase on sites other than the origin of replication. Recognizes and binds to abandoned replication forks and remodels them to uncover a helicase loading site. Promotes assembly of the primosome at these replication forks.</text>
</comment>
<dbReference type="Pfam" id="PF00271">
    <property type="entry name" value="Helicase_C"/>
    <property type="match status" value="1"/>
</dbReference>
<dbReference type="HAMAP" id="MF_00983">
    <property type="entry name" value="PriA"/>
    <property type="match status" value="1"/>
</dbReference>
<feature type="binding site" evidence="11">
    <location>
        <position position="514"/>
    </location>
    <ligand>
        <name>Zn(2+)</name>
        <dbReference type="ChEBI" id="CHEBI:29105"/>
        <label>1</label>
    </ligand>
</feature>
<keyword evidence="1 11" id="KW-0639">Primosome</keyword>
<dbReference type="CDD" id="cd17929">
    <property type="entry name" value="DEXHc_priA"/>
    <property type="match status" value="1"/>
</dbReference>
<evidence type="ECO:0000256" key="6">
    <source>
        <dbReference type="ARBA" id="ARBA00022806"/>
    </source>
</evidence>
<comment type="catalytic activity">
    <reaction evidence="11">
        <text>Couples ATP hydrolysis with the unwinding of duplex DNA by translocating in the 3'-5' direction.</text>
        <dbReference type="EC" id="5.6.2.4"/>
    </reaction>
</comment>
<evidence type="ECO:0000256" key="8">
    <source>
        <dbReference type="ARBA" id="ARBA00022840"/>
    </source>
</evidence>
<dbReference type="Pfam" id="PF18319">
    <property type="entry name" value="Zn_ribbon_PriA"/>
    <property type="match status" value="1"/>
</dbReference>
<evidence type="ECO:0000256" key="5">
    <source>
        <dbReference type="ARBA" id="ARBA00022801"/>
    </source>
</evidence>
<dbReference type="InterPro" id="IPR041222">
    <property type="entry name" value="PriA_3primeBD"/>
</dbReference>
<evidence type="ECO:0000256" key="2">
    <source>
        <dbReference type="ARBA" id="ARBA00022705"/>
    </source>
</evidence>
<dbReference type="EMBL" id="JAYMFH010000011">
    <property type="protein sequence ID" value="MEC4295237.1"/>
    <property type="molecule type" value="Genomic_DNA"/>
</dbReference>
<feature type="binding site" evidence="11">
    <location>
        <position position="477"/>
    </location>
    <ligand>
        <name>Zn(2+)</name>
        <dbReference type="ChEBI" id="CHEBI:29105"/>
        <label>1</label>
    </ligand>
</feature>
<evidence type="ECO:0000313" key="14">
    <source>
        <dbReference type="Proteomes" id="UP001343724"/>
    </source>
</evidence>
<feature type="domain" description="Helicase ATP-binding" evidence="12">
    <location>
        <begin position="245"/>
        <end position="411"/>
    </location>
</feature>